<reference evidence="11" key="1">
    <citation type="submission" date="2022-12" db="EMBL/GenBank/DDBJ databases">
        <title>Paracoccus sp. EF6 isolated from a lake water.</title>
        <authorList>
            <person name="Liu H."/>
        </authorList>
    </citation>
    <scope>NUCLEOTIDE SEQUENCE</scope>
    <source>
        <strain evidence="11">EF6</strain>
    </source>
</reference>
<keyword evidence="12" id="KW-1185">Reference proteome</keyword>
<evidence type="ECO:0000256" key="4">
    <source>
        <dbReference type="ARBA" id="ARBA00022679"/>
    </source>
</evidence>
<keyword evidence="5 9" id="KW-0812">Transmembrane</keyword>
<dbReference type="Pfam" id="PF02397">
    <property type="entry name" value="Bac_transf"/>
    <property type="match status" value="1"/>
</dbReference>
<keyword evidence="8" id="KW-0270">Exopolysaccharide synthesis</keyword>
<dbReference type="GO" id="GO:0016740">
    <property type="term" value="F:transferase activity"/>
    <property type="evidence" value="ECO:0007669"/>
    <property type="project" value="UniProtKB-KW"/>
</dbReference>
<dbReference type="PANTHER" id="PTHR30576">
    <property type="entry name" value="COLANIC BIOSYNTHESIS UDP-GLUCOSE LIPID CARRIER TRANSFERASE"/>
    <property type="match status" value="1"/>
</dbReference>
<evidence type="ECO:0000256" key="8">
    <source>
        <dbReference type="ARBA" id="ARBA00023169"/>
    </source>
</evidence>
<keyword evidence="3" id="KW-1003">Cell membrane</keyword>
<feature type="domain" description="Bacterial sugar transferase" evidence="10">
    <location>
        <begin position="36"/>
        <end position="226"/>
    </location>
</feature>
<evidence type="ECO:0000256" key="2">
    <source>
        <dbReference type="ARBA" id="ARBA00006464"/>
    </source>
</evidence>
<proteinExistence type="inferred from homology"/>
<evidence type="ECO:0000256" key="7">
    <source>
        <dbReference type="ARBA" id="ARBA00023136"/>
    </source>
</evidence>
<protein>
    <submittedName>
        <fullName evidence="11">Sugar transferase</fullName>
    </submittedName>
</protein>
<sequence>MKHQSETLIFRSGTTVEFKHGSANGTIDRLYVRYGKRLCDVVLTCIFLPAFLMLIVPIAVLVMLDGGKPFFGHKRVGRNGKPFKCWKLRSMVPNAEARLVRHLAENPAARAEWEANYKLENDPRITRFGRFLRRSSLDELPQIWNIVRGEMSWVGPRPVITDELNMYGKAATDYKAIRPGLTGLWQISGRNDLSYDERVHLDMRYRRECSLAMDIKIVVRTILAVLGRTGR</sequence>
<evidence type="ECO:0000256" key="3">
    <source>
        <dbReference type="ARBA" id="ARBA00022475"/>
    </source>
</evidence>
<feature type="transmembrane region" description="Helical" evidence="9">
    <location>
        <begin position="41"/>
        <end position="64"/>
    </location>
</feature>
<evidence type="ECO:0000256" key="5">
    <source>
        <dbReference type="ARBA" id="ARBA00022692"/>
    </source>
</evidence>
<dbReference type="PANTHER" id="PTHR30576:SF4">
    <property type="entry name" value="UNDECAPRENYL-PHOSPHATE GALACTOSE PHOSPHOTRANSFERASE"/>
    <property type="match status" value="1"/>
</dbReference>
<dbReference type="EMBL" id="JAPTYD010000092">
    <property type="protein sequence ID" value="MCZ0964368.1"/>
    <property type="molecule type" value="Genomic_DNA"/>
</dbReference>
<keyword evidence="6 9" id="KW-1133">Transmembrane helix</keyword>
<name>A0ABT4JB56_9RHOB</name>
<dbReference type="RefSeq" id="WP_268944460.1">
    <property type="nucleotide sequence ID" value="NZ_JAPTYD010000092.1"/>
</dbReference>
<evidence type="ECO:0000256" key="6">
    <source>
        <dbReference type="ARBA" id="ARBA00022989"/>
    </source>
</evidence>
<accession>A0ABT4JB56</accession>
<evidence type="ECO:0000256" key="1">
    <source>
        <dbReference type="ARBA" id="ARBA00004236"/>
    </source>
</evidence>
<comment type="similarity">
    <text evidence="2">Belongs to the bacterial sugar transferase family.</text>
</comment>
<evidence type="ECO:0000313" key="12">
    <source>
        <dbReference type="Proteomes" id="UP001149822"/>
    </source>
</evidence>
<dbReference type="Proteomes" id="UP001149822">
    <property type="component" value="Unassembled WGS sequence"/>
</dbReference>
<evidence type="ECO:0000256" key="9">
    <source>
        <dbReference type="SAM" id="Phobius"/>
    </source>
</evidence>
<evidence type="ECO:0000313" key="11">
    <source>
        <dbReference type="EMBL" id="MCZ0964368.1"/>
    </source>
</evidence>
<gene>
    <name evidence="11" type="ORF">OU682_22655</name>
</gene>
<comment type="caution">
    <text evidence="11">The sequence shown here is derived from an EMBL/GenBank/DDBJ whole genome shotgun (WGS) entry which is preliminary data.</text>
</comment>
<keyword evidence="7 9" id="KW-0472">Membrane</keyword>
<evidence type="ECO:0000259" key="10">
    <source>
        <dbReference type="Pfam" id="PF02397"/>
    </source>
</evidence>
<organism evidence="11 12">
    <name type="scientific">Paracoccus benzoatiresistens</name>
    <dbReference type="NCBI Taxonomy" id="2997341"/>
    <lineage>
        <taxon>Bacteria</taxon>
        <taxon>Pseudomonadati</taxon>
        <taxon>Pseudomonadota</taxon>
        <taxon>Alphaproteobacteria</taxon>
        <taxon>Rhodobacterales</taxon>
        <taxon>Paracoccaceae</taxon>
        <taxon>Paracoccus</taxon>
    </lineage>
</organism>
<keyword evidence="4 11" id="KW-0808">Transferase</keyword>
<dbReference type="InterPro" id="IPR003362">
    <property type="entry name" value="Bact_transf"/>
</dbReference>
<comment type="subcellular location">
    <subcellularLocation>
        <location evidence="1">Cell membrane</location>
    </subcellularLocation>
</comment>